<gene>
    <name evidence="1" type="ORF">LSP00402_LOCUS15394</name>
</gene>
<dbReference type="EMBL" id="HBHP01024837">
    <property type="protein sequence ID" value="CAD9771404.1"/>
    <property type="molecule type" value="Transcribed_RNA"/>
</dbReference>
<organism evidence="1">
    <name type="scientific">Lotharella oceanica</name>
    <dbReference type="NCBI Taxonomy" id="641309"/>
    <lineage>
        <taxon>Eukaryota</taxon>
        <taxon>Sar</taxon>
        <taxon>Rhizaria</taxon>
        <taxon>Cercozoa</taxon>
        <taxon>Chlorarachniophyceae</taxon>
        <taxon>Lotharella</taxon>
    </lineage>
</organism>
<dbReference type="InterPro" id="IPR029063">
    <property type="entry name" value="SAM-dependent_MTases_sf"/>
</dbReference>
<protein>
    <submittedName>
        <fullName evidence="1">Uncharacterized protein</fullName>
    </submittedName>
</protein>
<dbReference type="Gene3D" id="3.40.50.150">
    <property type="entry name" value="Vaccinia Virus protein VP39"/>
    <property type="match status" value="1"/>
</dbReference>
<evidence type="ECO:0000313" key="1">
    <source>
        <dbReference type="EMBL" id="CAD9771404.1"/>
    </source>
</evidence>
<sequence length="208" mass="24019">MHVAVEPGVQMSVGIELMPVRWQLSLINLRETLANCKTLKDRLKPNIAFTQGDVTAVKCLDPFTHIYMYDIAFTPQVMRAVSEAFNSSSTPRYLISYHKPRTIILKHGFLVNLVTYVPNTSMMGSRQKRTAWVYKRTHRSERNHAADDAKGEKVLQESIKVLKRSTRSTYEVWLNRTLKKTLYVNEGVNPREKRCTGKPFYRGCLVPW</sequence>
<reference evidence="1" key="1">
    <citation type="submission" date="2021-01" db="EMBL/GenBank/DDBJ databases">
        <authorList>
            <person name="Corre E."/>
            <person name="Pelletier E."/>
            <person name="Niang G."/>
            <person name="Scheremetjew M."/>
            <person name="Finn R."/>
            <person name="Kale V."/>
            <person name="Holt S."/>
            <person name="Cochrane G."/>
            <person name="Meng A."/>
            <person name="Brown T."/>
            <person name="Cohen L."/>
        </authorList>
    </citation>
    <scope>NUCLEOTIDE SEQUENCE</scope>
    <source>
        <strain evidence="1">CCMP622</strain>
    </source>
</reference>
<dbReference type="AlphaFoldDB" id="A0A7S2TW09"/>
<dbReference type="SUPFAM" id="SSF53335">
    <property type="entry name" value="S-adenosyl-L-methionine-dependent methyltransferases"/>
    <property type="match status" value="1"/>
</dbReference>
<proteinExistence type="predicted"/>
<accession>A0A7S2TW09</accession>
<name>A0A7S2TW09_9EUKA</name>